<keyword evidence="1" id="KW-1133">Transmembrane helix</keyword>
<dbReference type="Proteomes" id="UP000526083">
    <property type="component" value="Unassembled WGS sequence"/>
</dbReference>
<dbReference type="RefSeq" id="WP_167049177.1">
    <property type="nucleotide sequence ID" value="NZ_JAAOZB010000002.1"/>
</dbReference>
<evidence type="ECO:0000313" key="3">
    <source>
        <dbReference type="Proteomes" id="UP000526083"/>
    </source>
</evidence>
<name>A0A7W3JQX5_9MICO</name>
<evidence type="ECO:0000256" key="1">
    <source>
        <dbReference type="SAM" id="Phobius"/>
    </source>
</evidence>
<evidence type="ECO:0000313" key="2">
    <source>
        <dbReference type="EMBL" id="MBA8817389.1"/>
    </source>
</evidence>
<comment type="caution">
    <text evidence="2">The sequence shown here is derived from an EMBL/GenBank/DDBJ whole genome shotgun (WGS) entry which is preliminary data.</text>
</comment>
<dbReference type="AlphaFoldDB" id="A0A7W3JQX5"/>
<gene>
    <name evidence="2" type="ORF">FHX48_002488</name>
</gene>
<proteinExistence type="predicted"/>
<keyword evidence="3" id="KW-1185">Reference proteome</keyword>
<accession>A0A7W3JQX5</accession>
<dbReference type="EMBL" id="JACGWY010000006">
    <property type="protein sequence ID" value="MBA8817389.1"/>
    <property type="molecule type" value="Genomic_DNA"/>
</dbReference>
<reference evidence="2 3" key="1">
    <citation type="submission" date="2020-07" db="EMBL/GenBank/DDBJ databases">
        <title>Sequencing the genomes of 1000 actinobacteria strains.</title>
        <authorList>
            <person name="Klenk H.-P."/>
        </authorList>
    </citation>
    <scope>NUCLEOTIDE SEQUENCE [LARGE SCALE GENOMIC DNA]</scope>
    <source>
        <strain evidence="2 3">DSM 27576</strain>
    </source>
</reference>
<organism evidence="2 3">
    <name type="scientific">Microbacterium halimionae</name>
    <dbReference type="NCBI Taxonomy" id="1526413"/>
    <lineage>
        <taxon>Bacteria</taxon>
        <taxon>Bacillati</taxon>
        <taxon>Actinomycetota</taxon>
        <taxon>Actinomycetes</taxon>
        <taxon>Micrococcales</taxon>
        <taxon>Microbacteriaceae</taxon>
        <taxon>Microbacterium</taxon>
    </lineage>
</organism>
<protein>
    <submittedName>
        <fullName evidence="2">Uncharacterized protein</fullName>
    </submittedName>
</protein>
<keyword evidence="1" id="KW-0812">Transmembrane</keyword>
<keyword evidence="1" id="KW-0472">Membrane</keyword>
<feature type="transmembrane region" description="Helical" evidence="1">
    <location>
        <begin position="96"/>
        <end position="118"/>
    </location>
</feature>
<sequence length="245" mass="25573">MSDEARERELAALRERAYGREADIASDPLALSRLRELEGAISEGAMSDSPIRREGLPIVDASHGREAGTSEPVPVAEADETDVDDPVVAKGVGKRLLWAWAVSLVAVAVAASVITAALTSGEATPYATLSILPAAEVPASALQGLNESDAVRYTDFYGVILASGVSDFSRGEDRMCLIVLTDGAATSGEGTYGACAAPGLNPVLDYVVDGFSSEQLRAVFASGTPLRFALNGDRIDVYVGDQPEV</sequence>